<dbReference type="InterPro" id="IPR036236">
    <property type="entry name" value="Znf_C2H2_sf"/>
</dbReference>
<reference evidence="14" key="1">
    <citation type="submission" date="2023-01" db="EMBL/GenBank/DDBJ databases">
        <title>Key to firefly adult light organ development and bioluminescence: homeobox transcription factors regulate luciferase expression and transportation to peroxisome.</title>
        <authorList>
            <person name="Fu X."/>
        </authorList>
    </citation>
    <scope>NUCLEOTIDE SEQUENCE [LARGE SCALE GENOMIC DNA]</scope>
</reference>
<comment type="caution">
    <text evidence="13">The sequence shown here is derived from an EMBL/GenBank/DDBJ whole genome shotgun (WGS) entry which is preliminary data.</text>
</comment>
<feature type="domain" description="C2H2-type" evidence="12">
    <location>
        <begin position="157"/>
        <end position="184"/>
    </location>
</feature>
<keyword evidence="6" id="KW-0805">Transcription regulation</keyword>
<evidence type="ECO:0000256" key="10">
    <source>
        <dbReference type="PROSITE-ProRule" id="PRU00042"/>
    </source>
</evidence>
<dbReference type="GO" id="GO:0010468">
    <property type="term" value="P:regulation of gene expression"/>
    <property type="evidence" value="ECO:0007669"/>
    <property type="project" value="TreeGrafter"/>
</dbReference>
<evidence type="ECO:0000256" key="9">
    <source>
        <dbReference type="ARBA" id="ARBA00023242"/>
    </source>
</evidence>
<accession>A0AAN7Q609</accession>
<feature type="domain" description="C2H2-type" evidence="12">
    <location>
        <begin position="325"/>
        <end position="353"/>
    </location>
</feature>
<evidence type="ECO:0000313" key="14">
    <source>
        <dbReference type="Proteomes" id="UP001353858"/>
    </source>
</evidence>
<dbReference type="GO" id="GO:0008270">
    <property type="term" value="F:zinc ion binding"/>
    <property type="evidence" value="ECO:0007669"/>
    <property type="project" value="UniProtKB-KW"/>
</dbReference>
<dbReference type="FunFam" id="3.30.160.60:FF:000646">
    <property type="entry name" value="Myeloid zinc finger 1"/>
    <property type="match status" value="1"/>
</dbReference>
<keyword evidence="2" id="KW-0479">Metal-binding</keyword>
<dbReference type="InterPro" id="IPR013087">
    <property type="entry name" value="Znf_C2H2_type"/>
</dbReference>
<feature type="domain" description="C2H2-type" evidence="12">
    <location>
        <begin position="297"/>
        <end position="324"/>
    </location>
</feature>
<dbReference type="AlphaFoldDB" id="A0AAN7Q609"/>
<evidence type="ECO:0000313" key="13">
    <source>
        <dbReference type="EMBL" id="KAK4881360.1"/>
    </source>
</evidence>
<keyword evidence="3" id="KW-0677">Repeat</keyword>
<dbReference type="PANTHER" id="PTHR16515">
    <property type="entry name" value="PR DOMAIN ZINC FINGER PROTEIN"/>
    <property type="match status" value="1"/>
</dbReference>
<evidence type="ECO:0000256" key="2">
    <source>
        <dbReference type="ARBA" id="ARBA00022723"/>
    </source>
</evidence>
<evidence type="ECO:0000256" key="6">
    <source>
        <dbReference type="ARBA" id="ARBA00023015"/>
    </source>
</evidence>
<evidence type="ECO:0000256" key="4">
    <source>
        <dbReference type="ARBA" id="ARBA00022771"/>
    </source>
</evidence>
<dbReference type="FunFam" id="3.30.160.60:FF:000100">
    <property type="entry name" value="Zinc finger 45-like"/>
    <property type="match status" value="1"/>
</dbReference>
<dbReference type="GO" id="GO:0005634">
    <property type="term" value="C:nucleus"/>
    <property type="evidence" value="ECO:0007669"/>
    <property type="project" value="UniProtKB-SubCell"/>
</dbReference>
<proteinExistence type="predicted"/>
<dbReference type="Pfam" id="PF00096">
    <property type="entry name" value="zf-C2H2"/>
    <property type="match status" value="5"/>
</dbReference>
<dbReference type="GO" id="GO:0048598">
    <property type="term" value="P:embryonic morphogenesis"/>
    <property type="evidence" value="ECO:0007669"/>
    <property type="project" value="UniProtKB-ARBA"/>
</dbReference>
<feature type="domain" description="C2H2-type" evidence="12">
    <location>
        <begin position="185"/>
        <end position="212"/>
    </location>
</feature>
<dbReference type="InterPro" id="IPR050331">
    <property type="entry name" value="Zinc_finger"/>
</dbReference>
<evidence type="ECO:0000256" key="1">
    <source>
        <dbReference type="ARBA" id="ARBA00004123"/>
    </source>
</evidence>
<keyword evidence="9" id="KW-0539">Nucleus</keyword>
<evidence type="ECO:0000256" key="8">
    <source>
        <dbReference type="ARBA" id="ARBA00023163"/>
    </source>
</evidence>
<dbReference type="PROSITE" id="PS50089">
    <property type="entry name" value="ZF_RING_2"/>
    <property type="match status" value="1"/>
</dbReference>
<organism evidence="13 14">
    <name type="scientific">Aquatica leii</name>
    <dbReference type="NCBI Taxonomy" id="1421715"/>
    <lineage>
        <taxon>Eukaryota</taxon>
        <taxon>Metazoa</taxon>
        <taxon>Ecdysozoa</taxon>
        <taxon>Arthropoda</taxon>
        <taxon>Hexapoda</taxon>
        <taxon>Insecta</taxon>
        <taxon>Pterygota</taxon>
        <taxon>Neoptera</taxon>
        <taxon>Endopterygota</taxon>
        <taxon>Coleoptera</taxon>
        <taxon>Polyphaga</taxon>
        <taxon>Elateriformia</taxon>
        <taxon>Elateroidea</taxon>
        <taxon>Lampyridae</taxon>
        <taxon>Luciolinae</taxon>
        <taxon>Aquatica</taxon>
    </lineage>
</organism>
<sequence length="586" mass="67152">MELTCPQCNTLLESPTVRLVQDSCGHRKCRLCLLKDESECQLCLRSSLKNDVPKYEINHTGVITCSKANIKNDEKCIREEENNDFNVDFEINKSTTPISTSNKKLTSQPRRSYKTIVLPSHIVRTTNNGYLCNVCNKPFKTKSHVKYHSFCDGQKPLQCEKCDKGFVSKYHLEVHLLVHSNNKPFTCDICSKSFTCLNKLNRHKLVHSQSKPYVCQQCGKSFKNKDYLQRHSVVHKSDKPFGCKMCKAEFNNRSNLNKHQITHSQDKIHMCDECGKRFKFRNALTSHRLIHTKLRPYACLNCSKTFINIKELHRHQLIHLDVKKYSCSLCNVSFVRKDNLQRHIRNSHPGKKAKPLTKIKENTSKESDSQVVVDNPNAIKVITASPVCPSSIIKSVPTRQSPVVNAPIKLAFKTTAFKDHYNIPSREYPIESSRMHSKSYDYEESVNICKKILSPCSPPRTIIKTLGKVSEKESNEICQKILTPTVPPINTDTYFDKPPSIIRNIKFKLPSEYLSLSKHNVLDEVLKPTIVSKEMAENETKDSTYTELKPVSVCNSTTSVIVNTNSTLQNEIHWRRRLQNQKVLSD</sequence>
<feature type="domain" description="RING-type" evidence="11">
    <location>
        <begin position="5"/>
        <end position="43"/>
    </location>
</feature>
<dbReference type="FunFam" id="3.30.160.60:FF:000446">
    <property type="entry name" value="Zinc finger protein"/>
    <property type="match status" value="1"/>
</dbReference>
<gene>
    <name evidence="13" type="ORF">RN001_004679</name>
</gene>
<evidence type="ECO:0000256" key="3">
    <source>
        <dbReference type="ARBA" id="ARBA00022737"/>
    </source>
</evidence>
<dbReference type="SUPFAM" id="SSF57667">
    <property type="entry name" value="beta-beta-alpha zinc fingers"/>
    <property type="match status" value="4"/>
</dbReference>
<evidence type="ECO:0000256" key="5">
    <source>
        <dbReference type="ARBA" id="ARBA00022833"/>
    </source>
</evidence>
<dbReference type="EMBL" id="JARPUR010000002">
    <property type="protein sequence ID" value="KAK4881360.1"/>
    <property type="molecule type" value="Genomic_DNA"/>
</dbReference>
<name>A0AAN7Q609_9COLE</name>
<dbReference type="PROSITE" id="PS00028">
    <property type="entry name" value="ZINC_FINGER_C2H2_1"/>
    <property type="match status" value="7"/>
</dbReference>
<dbReference type="GO" id="GO:0003677">
    <property type="term" value="F:DNA binding"/>
    <property type="evidence" value="ECO:0007669"/>
    <property type="project" value="UniProtKB-KW"/>
</dbReference>
<protein>
    <submittedName>
        <fullName evidence="13">Uncharacterized protein</fullName>
    </submittedName>
</protein>
<evidence type="ECO:0000259" key="12">
    <source>
        <dbReference type="PROSITE" id="PS50157"/>
    </source>
</evidence>
<dbReference type="SMART" id="SM00355">
    <property type="entry name" value="ZnF_C2H2"/>
    <property type="match status" value="8"/>
</dbReference>
<feature type="domain" description="C2H2-type" evidence="12">
    <location>
        <begin position="241"/>
        <end position="268"/>
    </location>
</feature>
<keyword evidence="14" id="KW-1185">Reference proteome</keyword>
<feature type="domain" description="C2H2-type" evidence="12">
    <location>
        <begin position="213"/>
        <end position="240"/>
    </location>
</feature>
<feature type="domain" description="C2H2-type" evidence="12">
    <location>
        <begin position="269"/>
        <end position="296"/>
    </location>
</feature>
<dbReference type="Proteomes" id="UP001353858">
    <property type="component" value="Unassembled WGS sequence"/>
</dbReference>
<evidence type="ECO:0000256" key="7">
    <source>
        <dbReference type="ARBA" id="ARBA00023125"/>
    </source>
</evidence>
<evidence type="ECO:0000259" key="11">
    <source>
        <dbReference type="PROSITE" id="PS50089"/>
    </source>
</evidence>
<dbReference type="FunFam" id="3.30.160.60:FF:000624">
    <property type="entry name" value="zinc finger protein 697"/>
    <property type="match status" value="1"/>
</dbReference>
<keyword evidence="7" id="KW-0238">DNA-binding</keyword>
<dbReference type="PROSITE" id="PS50157">
    <property type="entry name" value="ZINC_FINGER_C2H2_2"/>
    <property type="match status" value="7"/>
</dbReference>
<dbReference type="Gene3D" id="3.30.160.60">
    <property type="entry name" value="Classic Zinc Finger"/>
    <property type="match status" value="7"/>
</dbReference>
<comment type="subcellular location">
    <subcellularLocation>
        <location evidence="1">Nucleus</location>
    </subcellularLocation>
</comment>
<keyword evidence="5" id="KW-0862">Zinc</keyword>
<dbReference type="InterPro" id="IPR001841">
    <property type="entry name" value="Znf_RING"/>
</dbReference>
<keyword evidence="8" id="KW-0804">Transcription</keyword>
<keyword evidence="4 10" id="KW-0863">Zinc-finger</keyword>
<dbReference type="PANTHER" id="PTHR16515:SF66">
    <property type="entry name" value="C2H2-TYPE DOMAIN-CONTAINING PROTEIN"/>
    <property type="match status" value="1"/>
</dbReference>